<feature type="region of interest" description="Disordered" evidence="1">
    <location>
        <begin position="1"/>
        <end position="46"/>
    </location>
</feature>
<organism evidence="2 3">
    <name type="scientific">Streptomyces phaeoluteigriseus</name>
    <dbReference type="NCBI Taxonomy" id="114686"/>
    <lineage>
        <taxon>Bacteria</taxon>
        <taxon>Bacillati</taxon>
        <taxon>Actinomycetota</taxon>
        <taxon>Actinomycetes</taxon>
        <taxon>Kitasatosporales</taxon>
        <taxon>Streptomycetaceae</taxon>
        <taxon>Streptomyces</taxon>
        <taxon>Streptomyces aurantiacus group</taxon>
    </lineage>
</organism>
<accession>A0A1V6MKZ0</accession>
<evidence type="ECO:0000313" key="3">
    <source>
        <dbReference type="Proteomes" id="UP000184286"/>
    </source>
</evidence>
<dbReference type="AlphaFoldDB" id="A0A1V6MKZ0"/>
<feature type="compositionally biased region" description="Basic residues" evidence="1">
    <location>
        <begin position="71"/>
        <end position="80"/>
    </location>
</feature>
<reference evidence="3" key="1">
    <citation type="submission" date="2016-11" db="EMBL/GenBank/DDBJ databases">
        <authorList>
            <person name="Schniete J.K."/>
            <person name="Salih T."/>
            <person name="Algora Gallardo L."/>
            <person name="Martinez Fernandez S."/>
            <person name="Herron P.R."/>
        </authorList>
    </citation>
    <scope>NUCLEOTIDE SEQUENCE [LARGE SCALE GENOMIC DNA]</scope>
    <source>
        <strain evidence="3">DSM 41896</strain>
    </source>
</reference>
<reference evidence="2 3" key="2">
    <citation type="submission" date="2017-02" db="EMBL/GenBank/DDBJ databases">
        <title>Draft genome sequence of Streptomyces phaeoluteigriseus type strain DSM41896.</title>
        <authorList>
            <person name="Salih T.S."/>
            <person name="Algora Gallardo L."/>
            <person name="Melo Santos T."/>
            <person name="Filgueira Martinez S."/>
            <person name="Herron P.R."/>
        </authorList>
    </citation>
    <scope>NUCLEOTIDE SEQUENCE [LARGE SCALE GENOMIC DNA]</scope>
    <source>
        <strain evidence="2 3">DSM 41896</strain>
    </source>
</reference>
<comment type="caution">
    <text evidence="2">The sequence shown here is derived from an EMBL/GenBank/DDBJ whole genome shotgun (WGS) entry which is preliminary data.</text>
</comment>
<dbReference type="EMBL" id="MPOH02000019">
    <property type="protein sequence ID" value="OQD53036.1"/>
    <property type="molecule type" value="Genomic_DNA"/>
</dbReference>
<evidence type="ECO:0000256" key="1">
    <source>
        <dbReference type="SAM" id="MobiDB-lite"/>
    </source>
</evidence>
<name>A0A1V6MKZ0_9ACTN</name>
<protein>
    <submittedName>
        <fullName evidence="2">Uncharacterized protein</fullName>
    </submittedName>
</protein>
<feature type="compositionally biased region" description="Low complexity" evidence="1">
    <location>
        <begin position="25"/>
        <end position="40"/>
    </location>
</feature>
<feature type="region of interest" description="Disordered" evidence="1">
    <location>
        <begin position="68"/>
        <end position="91"/>
    </location>
</feature>
<dbReference type="Proteomes" id="UP000184286">
    <property type="component" value="Unassembled WGS sequence"/>
</dbReference>
<evidence type="ECO:0000313" key="2">
    <source>
        <dbReference type="EMBL" id="OQD53036.1"/>
    </source>
</evidence>
<sequence>MLEDSVAGRVTHLPGVPTVNHRASRPWSRARVSASRPSPRLTSALLHGPGLPTRYVFGHLHPEREACSPRRAVRPVGSRRKCGESRSGRGP</sequence>
<gene>
    <name evidence="2" type="ORF">BM536_034015</name>
</gene>
<proteinExistence type="predicted"/>
<feature type="compositionally biased region" description="Basic and acidic residues" evidence="1">
    <location>
        <begin position="81"/>
        <end position="91"/>
    </location>
</feature>